<protein>
    <submittedName>
        <fullName evidence="5">Trans-aconitate methyltransferase</fullName>
    </submittedName>
</protein>
<dbReference type="RefSeq" id="WP_102895610.1">
    <property type="nucleotide sequence ID" value="NZ_JAMOHU010000054.1"/>
</dbReference>
<evidence type="ECO:0000313" key="6">
    <source>
        <dbReference type="Proteomes" id="UP000236023"/>
    </source>
</evidence>
<dbReference type="InterPro" id="IPR029063">
    <property type="entry name" value="SAM-dependent_MTases_sf"/>
</dbReference>
<keyword evidence="3" id="KW-0949">S-adenosyl-L-methionine</keyword>
<feature type="transmembrane region" description="Helical" evidence="4">
    <location>
        <begin position="87"/>
        <end position="104"/>
    </location>
</feature>
<comment type="caution">
    <text evidence="5">The sequence shown here is derived from an EMBL/GenBank/DDBJ whole genome shotgun (WGS) entry which is preliminary data.</text>
</comment>
<keyword evidence="4" id="KW-0812">Transmembrane</keyword>
<dbReference type="EMBL" id="POUT01000015">
    <property type="protein sequence ID" value="PNG05781.1"/>
    <property type="molecule type" value="Genomic_DNA"/>
</dbReference>
<reference evidence="5 6" key="1">
    <citation type="submission" date="2018-01" db="EMBL/GenBank/DDBJ databases">
        <title>Denitrification phenotypes of diverse strains of Pseudomonas stutzeri.</title>
        <authorList>
            <person name="Milligan D.A."/>
            <person name="Bergaust L."/>
            <person name="Bakken L.R."/>
            <person name="Frostegard A."/>
        </authorList>
    </citation>
    <scope>NUCLEOTIDE SEQUENCE [LARGE SCALE GENOMIC DNA]</scope>
    <source>
        <strain evidence="5 6">24a75</strain>
    </source>
</reference>
<evidence type="ECO:0000313" key="5">
    <source>
        <dbReference type="EMBL" id="PNG05781.1"/>
    </source>
</evidence>
<dbReference type="GO" id="GO:0032259">
    <property type="term" value="P:methylation"/>
    <property type="evidence" value="ECO:0007669"/>
    <property type="project" value="UniProtKB-KW"/>
</dbReference>
<dbReference type="InterPro" id="IPR026170">
    <property type="entry name" value="FAM173A/B"/>
</dbReference>
<keyword evidence="4" id="KW-0472">Membrane</keyword>
<name>A0A2N8STF9_STUST</name>
<dbReference type="AlphaFoldDB" id="A0A2N8STF9"/>
<dbReference type="PANTHER" id="PTHR13610">
    <property type="entry name" value="METHYLTRANSFERASE DOMAIN-CONTAINING PROTEIN"/>
    <property type="match status" value="1"/>
</dbReference>
<dbReference type="SUPFAM" id="SSF53335">
    <property type="entry name" value="S-adenosyl-L-methionine-dependent methyltransferases"/>
    <property type="match status" value="1"/>
</dbReference>
<feature type="transmembrane region" description="Helical" evidence="4">
    <location>
        <begin position="39"/>
        <end position="56"/>
    </location>
</feature>
<proteinExistence type="predicted"/>
<evidence type="ECO:0000256" key="3">
    <source>
        <dbReference type="ARBA" id="ARBA00022691"/>
    </source>
</evidence>
<sequence>MPAIAPARLPILRALLAQLLAVALVWLLLLGFARWDIRPGLLGAALLQGGVAAWLGQRLGLSPWWLPINLAFVPGLVLLHGQHVPGWLPLGAFALLLLLNWNAFGERVPLYLSGAAAERQLQVRLATLPAGFRFIDLGCGLAGTLLRLARAHPAGQFVGVETAPLPFALSWLRCLRQPNCSIRLRSLWRVDLGDYQVVYCFLSPAPMPALWQKARNEMRPGALLISNSFAVPGVEPAQILPLDDWRHSRLLVWYPGGTAPDGSGASG</sequence>
<evidence type="ECO:0000256" key="1">
    <source>
        <dbReference type="ARBA" id="ARBA00022603"/>
    </source>
</evidence>
<dbReference type="PANTHER" id="PTHR13610:SF9">
    <property type="entry name" value="FI06469P"/>
    <property type="match status" value="1"/>
</dbReference>
<dbReference type="CDD" id="cd02440">
    <property type="entry name" value="AdoMet_MTases"/>
    <property type="match status" value="1"/>
</dbReference>
<feature type="transmembrane region" description="Helical" evidence="4">
    <location>
        <begin position="12"/>
        <end position="33"/>
    </location>
</feature>
<accession>A0A2N8STF9</accession>
<evidence type="ECO:0000256" key="4">
    <source>
        <dbReference type="SAM" id="Phobius"/>
    </source>
</evidence>
<dbReference type="GO" id="GO:0016279">
    <property type="term" value="F:protein-lysine N-methyltransferase activity"/>
    <property type="evidence" value="ECO:0007669"/>
    <property type="project" value="InterPro"/>
</dbReference>
<dbReference type="Proteomes" id="UP000236023">
    <property type="component" value="Unassembled WGS sequence"/>
</dbReference>
<keyword evidence="2 5" id="KW-0808">Transferase</keyword>
<keyword evidence="4" id="KW-1133">Transmembrane helix</keyword>
<gene>
    <name evidence="5" type="ORF">CXK94_19965</name>
</gene>
<organism evidence="5 6">
    <name type="scientific">Stutzerimonas stutzeri</name>
    <name type="common">Pseudomonas stutzeri</name>
    <dbReference type="NCBI Taxonomy" id="316"/>
    <lineage>
        <taxon>Bacteria</taxon>
        <taxon>Pseudomonadati</taxon>
        <taxon>Pseudomonadota</taxon>
        <taxon>Gammaproteobacteria</taxon>
        <taxon>Pseudomonadales</taxon>
        <taxon>Pseudomonadaceae</taxon>
        <taxon>Stutzerimonas</taxon>
    </lineage>
</organism>
<keyword evidence="1 5" id="KW-0489">Methyltransferase</keyword>
<evidence type="ECO:0000256" key="2">
    <source>
        <dbReference type="ARBA" id="ARBA00022679"/>
    </source>
</evidence>
<dbReference type="Gene3D" id="3.40.50.150">
    <property type="entry name" value="Vaccinia Virus protein VP39"/>
    <property type="match status" value="1"/>
</dbReference>